<dbReference type="EMBL" id="AP025739">
    <property type="protein sequence ID" value="BDI29792.1"/>
    <property type="molecule type" value="Genomic_DNA"/>
</dbReference>
<evidence type="ECO:0000313" key="3">
    <source>
        <dbReference type="EMBL" id="BDI29792.1"/>
    </source>
</evidence>
<dbReference type="RefSeq" id="WP_165864633.1">
    <property type="nucleotide sequence ID" value="NZ_AP025739.1"/>
</dbReference>
<feature type="region of interest" description="Disordered" evidence="1">
    <location>
        <begin position="362"/>
        <end position="412"/>
    </location>
</feature>
<sequence>MLSQFEDVAEVVTAGPGIVSWRAREAGGDRQVLIKRRSGDLGKTRATQALGLRHPRIAPARRWLIDDDALYTVRDWIPGRSLRTTLANGADRSFDRLRDLLDPVLDTLDYAHRMGAPHGALSPENIVISDDGASYLTDFGAGRGASGTRYAPPSLLGPGGAATARADYYALCELYKEFLPERSPDDEAGAEARTRLMRNLTEMQATTTTPEELRYKLDAITRMAGLLGFGAGGVQEERGRLGARIVCMVTPTTAVINAGAGTSVVLTIWNEGDTPLHVEAVGSDAVWLNYHTRFTPFVLPPDDEIDLVFTLSGARLQPGDYRANLQIRSNSGMQTMTPPAGAPWHEQTVAVPVAVKGVAAPASPPPLAERLPTQGAPDAAPPPFPHAAPAPPSAPPGAPLEGDGIACTQEPDPGLVRYGQKGVLHIGVRNIGSERIRIDKVAASPSWLTYPGEFQPLWIEPGATQFLGFSVSATSLTAGDYKAVITFVNSVEEKTEMGSRMVWREMRCDVRVRVVKDIPAGQVPSATGCAPALIAGVIGIVGACVALLH</sequence>
<evidence type="ECO:0000256" key="1">
    <source>
        <dbReference type="SAM" id="MobiDB-lite"/>
    </source>
</evidence>
<organism evidence="3 4">
    <name type="scientific">Capsulimonas corticalis</name>
    <dbReference type="NCBI Taxonomy" id="2219043"/>
    <lineage>
        <taxon>Bacteria</taxon>
        <taxon>Bacillati</taxon>
        <taxon>Armatimonadota</taxon>
        <taxon>Armatimonadia</taxon>
        <taxon>Capsulimonadales</taxon>
        <taxon>Capsulimonadaceae</taxon>
        <taxon>Capsulimonas</taxon>
    </lineage>
</organism>
<dbReference type="GO" id="GO:0004672">
    <property type="term" value="F:protein kinase activity"/>
    <property type="evidence" value="ECO:0007669"/>
    <property type="project" value="InterPro"/>
</dbReference>
<name>A0A402D5I7_9BACT</name>
<dbReference type="Gene3D" id="1.10.510.10">
    <property type="entry name" value="Transferase(Phosphotransferase) domain 1"/>
    <property type="match status" value="1"/>
</dbReference>
<keyword evidence="4" id="KW-1185">Reference proteome</keyword>
<dbReference type="KEGG" id="ccot:CCAX7_18430"/>
<keyword evidence="2" id="KW-0812">Transmembrane</keyword>
<dbReference type="AlphaFoldDB" id="A0A402D5I7"/>
<dbReference type="Proteomes" id="UP000287394">
    <property type="component" value="Chromosome"/>
</dbReference>
<proteinExistence type="predicted"/>
<dbReference type="GO" id="GO:0005524">
    <property type="term" value="F:ATP binding"/>
    <property type="evidence" value="ECO:0007669"/>
    <property type="project" value="InterPro"/>
</dbReference>
<evidence type="ECO:0000313" key="4">
    <source>
        <dbReference type="Proteomes" id="UP000287394"/>
    </source>
</evidence>
<keyword evidence="2" id="KW-0472">Membrane</keyword>
<protein>
    <submittedName>
        <fullName evidence="3">Uncharacterized protein</fullName>
    </submittedName>
</protein>
<dbReference type="Pfam" id="PF00069">
    <property type="entry name" value="Pkinase"/>
    <property type="match status" value="1"/>
</dbReference>
<evidence type="ECO:0000256" key="2">
    <source>
        <dbReference type="SAM" id="Phobius"/>
    </source>
</evidence>
<dbReference type="SUPFAM" id="SSF56112">
    <property type="entry name" value="Protein kinase-like (PK-like)"/>
    <property type="match status" value="1"/>
</dbReference>
<dbReference type="InterPro" id="IPR000719">
    <property type="entry name" value="Prot_kinase_dom"/>
</dbReference>
<feature type="compositionally biased region" description="Pro residues" evidence="1">
    <location>
        <begin position="379"/>
        <end position="398"/>
    </location>
</feature>
<accession>A0A402D5I7</accession>
<reference evidence="3 4" key="1">
    <citation type="journal article" date="2019" name="Int. J. Syst. Evol. Microbiol.">
        <title>Capsulimonas corticalis gen. nov., sp. nov., an aerobic capsulated bacterium, of a novel bacterial order, Capsulimonadales ord. nov., of the class Armatimonadia of the phylum Armatimonadetes.</title>
        <authorList>
            <person name="Li J."/>
            <person name="Kudo C."/>
            <person name="Tonouchi A."/>
        </authorList>
    </citation>
    <scope>NUCLEOTIDE SEQUENCE [LARGE SCALE GENOMIC DNA]</scope>
    <source>
        <strain evidence="3 4">AX-7</strain>
    </source>
</reference>
<dbReference type="InterPro" id="IPR011009">
    <property type="entry name" value="Kinase-like_dom_sf"/>
</dbReference>
<feature type="transmembrane region" description="Helical" evidence="2">
    <location>
        <begin position="530"/>
        <end position="548"/>
    </location>
</feature>
<dbReference type="PROSITE" id="PS50011">
    <property type="entry name" value="PROTEIN_KINASE_DOM"/>
    <property type="match status" value="1"/>
</dbReference>
<keyword evidence="2" id="KW-1133">Transmembrane helix</keyword>
<gene>
    <name evidence="3" type="ORF">CCAX7_18430</name>
</gene>